<evidence type="ECO:0000313" key="4">
    <source>
        <dbReference type="Proteomes" id="UP000008820"/>
    </source>
</evidence>
<accession>A0A6I8TFL1</accession>
<dbReference type="Proteomes" id="UP000008820">
    <property type="component" value="Chromosome 2"/>
</dbReference>
<feature type="compositionally biased region" description="Low complexity" evidence="1">
    <location>
        <begin position="407"/>
        <end position="416"/>
    </location>
</feature>
<feature type="signal peptide" evidence="2">
    <location>
        <begin position="1"/>
        <end position="17"/>
    </location>
</feature>
<reference evidence="3" key="2">
    <citation type="submission" date="2020-05" db="UniProtKB">
        <authorList>
            <consortium name="EnsemblMetazoa"/>
        </authorList>
    </citation>
    <scope>IDENTIFICATION</scope>
    <source>
        <strain evidence="3">LVP_AGWG</strain>
    </source>
</reference>
<dbReference type="EnsemblMetazoa" id="AAEL007989-RC">
    <property type="protein sequence ID" value="AAEL007989-PC"/>
    <property type="gene ID" value="AAEL007989"/>
</dbReference>
<feature type="compositionally biased region" description="Polar residues" evidence="1">
    <location>
        <begin position="236"/>
        <end position="250"/>
    </location>
</feature>
<feature type="region of interest" description="Disordered" evidence="1">
    <location>
        <begin position="924"/>
        <end position="976"/>
    </location>
</feature>
<feature type="compositionally biased region" description="Polar residues" evidence="1">
    <location>
        <begin position="434"/>
        <end position="453"/>
    </location>
</feature>
<feature type="compositionally biased region" description="Low complexity" evidence="1">
    <location>
        <begin position="744"/>
        <end position="756"/>
    </location>
</feature>
<feature type="chain" id="PRO_5043814748" evidence="2">
    <location>
        <begin position="18"/>
        <end position="1006"/>
    </location>
</feature>
<feature type="region of interest" description="Disordered" evidence="1">
    <location>
        <begin position="144"/>
        <end position="894"/>
    </location>
</feature>
<feature type="compositionally biased region" description="Polar residues" evidence="1">
    <location>
        <begin position="286"/>
        <end position="312"/>
    </location>
</feature>
<feature type="compositionally biased region" description="Polar residues" evidence="1">
    <location>
        <begin position="360"/>
        <end position="379"/>
    </location>
</feature>
<protein>
    <submittedName>
        <fullName evidence="3">Uncharacterized protein</fullName>
    </submittedName>
</protein>
<feature type="compositionally biased region" description="Polar residues" evidence="1">
    <location>
        <begin position="763"/>
        <end position="793"/>
    </location>
</feature>
<dbReference type="AlphaFoldDB" id="A0A6I8TFL1"/>
<feature type="compositionally biased region" description="Low complexity" evidence="1">
    <location>
        <begin position="162"/>
        <end position="172"/>
    </location>
</feature>
<feature type="compositionally biased region" description="Low complexity" evidence="1">
    <location>
        <begin position="480"/>
        <end position="492"/>
    </location>
</feature>
<evidence type="ECO:0000256" key="2">
    <source>
        <dbReference type="SAM" id="SignalP"/>
    </source>
</evidence>
<gene>
    <name evidence="3" type="primary">5569902</name>
</gene>
<feature type="compositionally biased region" description="Polar residues" evidence="1">
    <location>
        <begin position="334"/>
        <end position="353"/>
    </location>
</feature>
<feature type="compositionally biased region" description="Polar residues" evidence="1">
    <location>
        <begin position="862"/>
        <end position="871"/>
    </location>
</feature>
<feature type="compositionally biased region" description="Polar residues" evidence="1">
    <location>
        <begin position="639"/>
        <end position="659"/>
    </location>
</feature>
<reference evidence="3 4" key="1">
    <citation type="submission" date="2017-06" db="EMBL/GenBank/DDBJ databases">
        <title>Aedes aegypti genome working group (AGWG) sequencing and assembly.</title>
        <authorList>
            <consortium name="Aedes aegypti Genome Working Group (AGWG)"/>
            <person name="Matthews B.J."/>
        </authorList>
    </citation>
    <scope>NUCLEOTIDE SEQUENCE [LARGE SCALE GENOMIC DNA]</scope>
    <source>
        <strain evidence="3 4">LVP_AGWG</strain>
    </source>
</reference>
<evidence type="ECO:0000256" key="1">
    <source>
        <dbReference type="SAM" id="MobiDB-lite"/>
    </source>
</evidence>
<feature type="compositionally biased region" description="Low complexity" evidence="1">
    <location>
        <begin position="192"/>
        <end position="220"/>
    </location>
</feature>
<dbReference type="OrthoDB" id="7742586at2759"/>
<keyword evidence="4" id="KW-1185">Reference proteome</keyword>
<feature type="compositionally biased region" description="Polar residues" evidence="1">
    <location>
        <begin position="569"/>
        <end position="591"/>
    </location>
</feature>
<organism evidence="3 4">
    <name type="scientific">Aedes aegypti</name>
    <name type="common">Yellowfever mosquito</name>
    <name type="synonym">Culex aegypti</name>
    <dbReference type="NCBI Taxonomy" id="7159"/>
    <lineage>
        <taxon>Eukaryota</taxon>
        <taxon>Metazoa</taxon>
        <taxon>Ecdysozoa</taxon>
        <taxon>Arthropoda</taxon>
        <taxon>Hexapoda</taxon>
        <taxon>Insecta</taxon>
        <taxon>Pterygota</taxon>
        <taxon>Neoptera</taxon>
        <taxon>Endopterygota</taxon>
        <taxon>Diptera</taxon>
        <taxon>Nematocera</taxon>
        <taxon>Culicoidea</taxon>
        <taxon>Culicidae</taxon>
        <taxon>Culicinae</taxon>
        <taxon>Aedini</taxon>
        <taxon>Aedes</taxon>
        <taxon>Stegomyia</taxon>
    </lineage>
</organism>
<name>A0A6I8TFL1_AEDAE</name>
<evidence type="ECO:0000313" key="3">
    <source>
        <dbReference type="EnsemblMetazoa" id="AAEL007989-PC"/>
    </source>
</evidence>
<keyword evidence="2" id="KW-0732">Signal</keyword>
<feature type="compositionally biased region" description="Polar residues" evidence="1">
    <location>
        <begin position="727"/>
        <end position="741"/>
    </location>
</feature>
<feature type="compositionally biased region" description="Polar residues" evidence="1">
    <location>
        <begin position="602"/>
        <end position="628"/>
    </location>
</feature>
<proteinExistence type="predicted"/>
<feature type="compositionally biased region" description="Low complexity" evidence="1">
    <location>
        <begin position="551"/>
        <end position="568"/>
    </location>
</feature>
<dbReference type="InParanoid" id="A0A6I8TFL1"/>
<sequence length="1006" mass="105781">MMLKLLIAACLVSHGLGRPDVSHILKQENQRQNDRAFHPLDYLSRQLGKGGEFEARAATASEYNVFDYLTAFNETEINGLEGRSSPPIGGRRAGSRAFRNVVKPSPFKKNTAEFGYTYEKPSDPFDFPINPDANLIKPVSTQAPEYLPPVTQSPPTPADVQSSVSGISSSPSYPELVPGSANTERPQRPIESTSTQGSVASVGTSTSSPTPGSETPSFPGMSQSPQNGYSPPGPTSSPVDLTTGYQQGSTADDEFTGYPPASSPEPGLSSSVYPPESRPSIIPGSPVSTTFPQETPTSTSQQPESQVTTESGFTGYPPYKPSSESTPRPSPSSTDYPQTSSSLPGQQPSTTPGFTGYPESFSSTVSPDQDSGTTTSPTGYPQGPSEQPEIGFTGYPQGPSSTVSPGETSTALTESETTTEKEIGGYPQGPFSPNAITESPITDSTPALLTTGGTQPGKPVLPPNLNEVLGEPFDINDLATTTQPTTTTTPKTADGSFIPPKPRPELVVPNAPSASPIPDQTERPATQPTQLTTQAALPGQPSSTSAPEYLPPDSDSPQSPQTGPSTTGFGTSESVTTEANYPSSSLETTTFAGYPSFDRDTTTSTRYPVVGQDTSTTVGYASQETTTFAGYPESDRETTTTSSYLGPNQEASTSSNYPSSDRDTTTPVSYPKPVQEASPDLGYPVSNGNRTTTSSYPSAGPETSTAAGYPSPDSATQVVQETTTATDFSSASQETTTSSRYPSEETITTSRPETTTFGGYPNAQGSTTTGAAEYTTVSTIGLEYSTGQPSTSKPLDGAQPYPMGPGSDQSSGPMSTAAPEYLPPEDDNSTSQYYPPATSPAVEFTSSVPEYRPEQPVRPSIPSDSQVNQAVPASPDYTEPPTDEQQPEQPETPINIMEMINAINGLVPGNSYLPPSSINMSDLRIVVDDTPSSDPIQTPPSSPSGPASEAEADGSEVQPRVALAESTSKGYNYQVPEERLPVPVIPSHTLDDEGYHYKIPKVPFLT</sequence>
<feature type="compositionally biased region" description="Polar residues" evidence="1">
    <location>
        <begin position="686"/>
        <end position="706"/>
    </location>
</feature>
<feature type="compositionally biased region" description="Low complexity" evidence="1">
    <location>
        <begin position="321"/>
        <end position="333"/>
    </location>
</feature>
<feature type="compositionally biased region" description="Low complexity" evidence="1">
    <location>
        <begin position="715"/>
        <end position="726"/>
    </location>
</feature>
<feature type="compositionally biased region" description="Low complexity" evidence="1">
    <location>
        <begin position="524"/>
        <end position="538"/>
    </location>
</feature>